<dbReference type="OrthoDB" id="9785474at2"/>
<dbReference type="AlphaFoldDB" id="A0A1Q9JJI4"/>
<dbReference type="EMBL" id="MJIE01000001">
    <property type="protein sequence ID" value="OLR56301.1"/>
    <property type="molecule type" value="Genomic_DNA"/>
</dbReference>
<protein>
    <submittedName>
        <fullName evidence="2">Hemerythrin</fullName>
    </submittedName>
</protein>
<dbReference type="Proteomes" id="UP000187404">
    <property type="component" value="Unassembled WGS sequence"/>
</dbReference>
<dbReference type="PANTHER" id="PTHR39966:SF1">
    <property type="entry name" value="HEMERYTHRIN-LIKE DOMAIN-CONTAINING PROTEIN"/>
    <property type="match status" value="1"/>
</dbReference>
<dbReference type="RefSeq" id="WP_075713792.1">
    <property type="nucleotide sequence ID" value="NZ_MJIE01000001.1"/>
</dbReference>
<gene>
    <name evidence="2" type="ORF">BHK98_09610</name>
</gene>
<accession>A0A1Q9JJI4</accession>
<keyword evidence="3" id="KW-1185">Reference proteome</keyword>
<comment type="caution">
    <text evidence="2">The sequence shown here is derived from an EMBL/GenBank/DDBJ whole genome shotgun (WGS) entry which is preliminary data.</text>
</comment>
<organism evidence="2 3">
    <name type="scientific">Hornefia porci</name>
    <dbReference type="NCBI Taxonomy" id="2652292"/>
    <lineage>
        <taxon>Bacteria</taxon>
        <taxon>Bacillati</taxon>
        <taxon>Bacillota</taxon>
        <taxon>Clostridia</taxon>
        <taxon>Peptostreptococcales</taxon>
        <taxon>Anaerovoracaceae</taxon>
        <taxon>Hornefia</taxon>
    </lineage>
</organism>
<evidence type="ECO:0000259" key="1">
    <source>
        <dbReference type="Pfam" id="PF01814"/>
    </source>
</evidence>
<dbReference type="GO" id="GO:0005886">
    <property type="term" value="C:plasma membrane"/>
    <property type="evidence" value="ECO:0007669"/>
    <property type="project" value="TreeGrafter"/>
</dbReference>
<dbReference type="InterPro" id="IPR012312">
    <property type="entry name" value="Hemerythrin-like"/>
</dbReference>
<dbReference type="Pfam" id="PF01814">
    <property type="entry name" value="Hemerythrin"/>
    <property type="match status" value="1"/>
</dbReference>
<proteinExistence type="predicted"/>
<dbReference type="STRING" id="1261640.BHK98_09610"/>
<evidence type="ECO:0000313" key="3">
    <source>
        <dbReference type="Proteomes" id="UP000187404"/>
    </source>
</evidence>
<name>A0A1Q9JJI4_9FIRM</name>
<sequence length="190" mass="22098">MYATDVMVEEHKNINYMLRVIREICCGILEGAPVDADEHRRIIDFVRNYADRYHHGKEEKFLFPVMESRLGVPGQSLIRHGMLVEHDLGRAHVADWENALELYEKEPLTTHKLDILTGAMGYADLLQRHTEKENNVVYPYGEAHLPADDKAVIDGQAREFEALPESEDVREKHLTFLREMMEKYGVEYSR</sequence>
<dbReference type="Gene3D" id="1.20.120.520">
    <property type="entry name" value="nmb1532 protein domain like"/>
    <property type="match status" value="1"/>
</dbReference>
<reference evidence="2 3" key="1">
    <citation type="journal article" date="2016" name="Appl. Environ. Microbiol.">
        <title>Function and Phylogeny of Bacterial Butyryl Coenzyme A:Acetate Transferases and Their Diversity in the Proximal Colon of Swine.</title>
        <authorList>
            <person name="Trachsel J."/>
            <person name="Bayles D.O."/>
            <person name="Looft T."/>
            <person name="Levine U.Y."/>
            <person name="Allen H.K."/>
        </authorList>
    </citation>
    <scope>NUCLEOTIDE SEQUENCE [LARGE SCALE GENOMIC DNA]</scope>
    <source>
        <strain evidence="2 3">68-3-10</strain>
    </source>
</reference>
<evidence type="ECO:0000313" key="2">
    <source>
        <dbReference type="EMBL" id="OLR56301.1"/>
    </source>
</evidence>
<dbReference type="PANTHER" id="PTHR39966">
    <property type="entry name" value="BLL2471 PROTEIN-RELATED"/>
    <property type="match status" value="1"/>
</dbReference>
<feature type="domain" description="Hemerythrin-like" evidence="1">
    <location>
        <begin position="4"/>
        <end position="140"/>
    </location>
</feature>